<name>A0A381XAA4_9ZZZZ</name>
<evidence type="ECO:0000313" key="2">
    <source>
        <dbReference type="EMBL" id="SVA61540.1"/>
    </source>
</evidence>
<feature type="region of interest" description="Disordered" evidence="1">
    <location>
        <begin position="217"/>
        <end position="238"/>
    </location>
</feature>
<sequence length="415" mass="47028">MANKDRLQKAGDYELDGVLIVGTSGARIAVTEQVRELNIYQSIDTPFMSGNLILADAQGVGELLPFIGQERMMFSLRTPGHNGVVDFNEYHAIIYNVERRFATTDREQSILLNWTTLENYKNVRIKISASFSGNISDIVEEILKKEEYIGTKKPINIEPTFNIKKYVIPNLNPFAAIDLLRVEAISKKEPGAPHFLFYENPKGFHFRSLDSLIGEHKTTSKQHKNTYRSQPPATGPNAGYPEANLGTILHWEVDDNSNSYLSTRLGMFASTLYTHDIFNKNIQKFEFDYLKDGFAKRNSTNQEYKNSGSNVSEAKVDGKKLITEFPESRIYVHSTASEKLYTSGKSDNNVEQWLQESESRSLEREYFTLKIDTHGDTNIMAGDMIEVLIPTNRPLDKTGGKTQMDSFLSGRYLIT</sequence>
<gene>
    <name evidence="2" type="ORF">METZ01_LOCUS114394</name>
</gene>
<organism evidence="2">
    <name type="scientific">marine metagenome</name>
    <dbReference type="NCBI Taxonomy" id="408172"/>
    <lineage>
        <taxon>unclassified sequences</taxon>
        <taxon>metagenomes</taxon>
        <taxon>ecological metagenomes</taxon>
    </lineage>
</organism>
<evidence type="ECO:0000256" key="1">
    <source>
        <dbReference type="SAM" id="MobiDB-lite"/>
    </source>
</evidence>
<accession>A0A381XAA4</accession>
<dbReference type="AlphaFoldDB" id="A0A381XAA4"/>
<protein>
    <submittedName>
        <fullName evidence="2">Uncharacterized protein</fullName>
    </submittedName>
</protein>
<proteinExistence type="predicted"/>
<dbReference type="EMBL" id="UINC01014431">
    <property type="protein sequence ID" value="SVA61540.1"/>
    <property type="molecule type" value="Genomic_DNA"/>
</dbReference>
<reference evidence="2" key="1">
    <citation type="submission" date="2018-05" db="EMBL/GenBank/DDBJ databases">
        <authorList>
            <person name="Lanie J.A."/>
            <person name="Ng W.-L."/>
            <person name="Kazmierczak K.M."/>
            <person name="Andrzejewski T.M."/>
            <person name="Davidsen T.M."/>
            <person name="Wayne K.J."/>
            <person name="Tettelin H."/>
            <person name="Glass J.I."/>
            <person name="Rusch D."/>
            <person name="Podicherti R."/>
            <person name="Tsui H.-C.T."/>
            <person name="Winkler M.E."/>
        </authorList>
    </citation>
    <scope>NUCLEOTIDE SEQUENCE</scope>
</reference>
<feature type="non-terminal residue" evidence="2">
    <location>
        <position position="415"/>
    </location>
</feature>